<gene>
    <name evidence="1" type="ORF">OVN521_LOCUS36125</name>
</gene>
<comment type="caution">
    <text evidence="1">The sequence shown here is derived from an EMBL/GenBank/DDBJ whole genome shotgun (WGS) entry which is preliminary data.</text>
</comment>
<keyword evidence="2" id="KW-1185">Reference proteome</keyword>
<protein>
    <submittedName>
        <fullName evidence="1">Uncharacterized protein</fullName>
    </submittedName>
</protein>
<dbReference type="AlphaFoldDB" id="A0A820QEH8"/>
<proteinExistence type="predicted"/>
<dbReference type="EMBL" id="CAJOBG010042738">
    <property type="protein sequence ID" value="CAF4421535.1"/>
    <property type="molecule type" value="Genomic_DNA"/>
</dbReference>
<organism evidence="1 2">
    <name type="scientific">Rotaria magnacalcarata</name>
    <dbReference type="NCBI Taxonomy" id="392030"/>
    <lineage>
        <taxon>Eukaryota</taxon>
        <taxon>Metazoa</taxon>
        <taxon>Spiralia</taxon>
        <taxon>Gnathifera</taxon>
        <taxon>Rotifera</taxon>
        <taxon>Eurotatoria</taxon>
        <taxon>Bdelloidea</taxon>
        <taxon>Philodinida</taxon>
        <taxon>Philodinidae</taxon>
        <taxon>Rotaria</taxon>
    </lineage>
</organism>
<name>A0A820QEH8_9BILA</name>
<evidence type="ECO:0000313" key="2">
    <source>
        <dbReference type="Proteomes" id="UP000663866"/>
    </source>
</evidence>
<dbReference type="Proteomes" id="UP000663866">
    <property type="component" value="Unassembled WGS sequence"/>
</dbReference>
<accession>A0A820QEH8</accession>
<evidence type="ECO:0000313" key="1">
    <source>
        <dbReference type="EMBL" id="CAF4421535.1"/>
    </source>
</evidence>
<feature type="non-terminal residue" evidence="1">
    <location>
        <position position="61"/>
    </location>
</feature>
<sequence length="61" mass="7447">MFNNYSETSSSTDMLMTNEEWKNKYLNEVMNDNLYEYKALNINPRDDLLYNRYNIRKKLAI</sequence>
<reference evidence="1" key="1">
    <citation type="submission" date="2021-02" db="EMBL/GenBank/DDBJ databases">
        <authorList>
            <person name="Nowell W R."/>
        </authorList>
    </citation>
    <scope>NUCLEOTIDE SEQUENCE</scope>
</reference>